<reference evidence="10 11" key="1">
    <citation type="journal article" date="2014" name="Antonie Van Leeuwenhoek">
        <title>Hyphomonas beringensis sp. nov. and Hyphomonas chukchiensis sp. nov., isolated from surface seawater of the Bering Sea and Chukchi Sea.</title>
        <authorList>
            <person name="Li C."/>
            <person name="Lai Q."/>
            <person name="Li G."/>
            <person name="Dong C."/>
            <person name="Wang J."/>
            <person name="Liao Y."/>
            <person name="Shao Z."/>
        </authorList>
    </citation>
    <scope>NUCLEOTIDE SEQUENCE [LARGE SCALE GENOMIC DNA]</scope>
    <source>
        <strain evidence="10 11">SCH89</strain>
    </source>
</reference>
<comment type="cofactor">
    <cofactor evidence="1 6">
        <name>FAD</name>
        <dbReference type="ChEBI" id="CHEBI:57692"/>
    </cofactor>
</comment>
<gene>
    <name evidence="10" type="ORF">HOC_14358</name>
</gene>
<feature type="domain" description="Acyl-CoA dehydrogenase/oxidase C-terminal" evidence="7">
    <location>
        <begin position="241"/>
        <end position="356"/>
    </location>
</feature>
<dbReference type="InterPro" id="IPR036250">
    <property type="entry name" value="AcylCo_DH-like_C"/>
</dbReference>
<dbReference type="Pfam" id="PF00441">
    <property type="entry name" value="Acyl-CoA_dh_1"/>
    <property type="match status" value="1"/>
</dbReference>
<keyword evidence="3 6" id="KW-0285">Flavoprotein</keyword>
<dbReference type="Pfam" id="PF02770">
    <property type="entry name" value="Acyl-CoA_dh_M"/>
    <property type="match status" value="1"/>
</dbReference>
<dbReference type="EMBL" id="ARYL01000023">
    <property type="protein sequence ID" value="KDA01709.1"/>
    <property type="molecule type" value="Genomic_DNA"/>
</dbReference>
<dbReference type="InterPro" id="IPR046373">
    <property type="entry name" value="Acyl-CoA_Oxase/DH_mid-dom_sf"/>
</dbReference>
<dbReference type="Pfam" id="PF02771">
    <property type="entry name" value="Acyl-CoA_dh_N"/>
    <property type="match status" value="1"/>
</dbReference>
<keyword evidence="11" id="KW-1185">Reference proteome</keyword>
<keyword evidence="5 6" id="KW-0560">Oxidoreductase</keyword>
<evidence type="ECO:0000256" key="5">
    <source>
        <dbReference type="ARBA" id="ARBA00023002"/>
    </source>
</evidence>
<accession>A0A059G4P8</accession>
<dbReference type="Gene3D" id="2.40.110.10">
    <property type="entry name" value="Butyryl-CoA Dehydrogenase, subunit A, domain 2"/>
    <property type="match status" value="1"/>
</dbReference>
<dbReference type="OrthoDB" id="7328575at2"/>
<dbReference type="PANTHER" id="PTHR43884:SF20">
    <property type="entry name" value="ACYL-COA DEHYDROGENASE FADE28"/>
    <property type="match status" value="1"/>
</dbReference>
<dbReference type="SUPFAM" id="SSF47203">
    <property type="entry name" value="Acyl-CoA dehydrogenase C-terminal domain-like"/>
    <property type="match status" value="1"/>
</dbReference>
<evidence type="ECO:0000313" key="11">
    <source>
        <dbReference type="Proteomes" id="UP000024942"/>
    </source>
</evidence>
<dbReference type="AlphaFoldDB" id="A0A059G4P8"/>
<evidence type="ECO:0000256" key="3">
    <source>
        <dbReference type="ARBA" id="ARBA00022630"/>
    </source>
</evidence>
<comment type="caution">
    <text evidence="10">The sequence shown here is derived from an EMBL/GenBank/DDBJ whole genome shotgun (WGS) entry which is preliminary data.</text>
</comment>
<feature type="domain" description="Acyl-CoA dehydrogenase/oxidase N-terminal" evidence="9">
    <location>
        <begin position="6"/>
        <end position="117"/>
    </location>
</feature>
<evidence type="ECO:0000256" key="1">
    <source>
        <dbReference type="ARBA" id="ARBA00001974"/>
    </source>
</evidence>
<dbReference type="Gene3D" id="1.20.140.10">
    <property type="entry name" value="Butyryl-CoA Dehydrogenase, subunit A, domain 3"/>
    <property type="match status" value="1"/>
</dbReference>
<dbReference type="GO" id="GO:0050660">
    <property type="term" value="F:flavin adenine dinucleotide binding"/>
    <property type="evidence" value="ECO:0007669"/>
    <property type="project" value="InterPro"/>
</dbReference>
<evidence type="ECO:0000256" key="2">
    <source>
        <dbReference type="ARBA" id="ARBA00009347"/>
    </source>
</evidence>
<protein>
    <submittedName>
        <fullName evidence="10">Acyl-CoA dehydrogenase</fullName>
    </submittedName>
</protein>
<feature type="domain" description="Acyl-CoA oxidase/dehydrogenase middle" evidence="8">
    <location>
        <begin position="121"/>
        <end position="214"/>
    </location>
</feature>
<dbReference type="eggNOG" id="COG1960">
    <property type="taxonomic scope" value="Bacteria"/>
</dbReference>
<dbReference type="PATRIC" id="fig|1280953.3.peg.2886"/>
<dbReference type="InterPro" id="IPR009075">
    <property type="entry name" value="AcylCo_DH/oxidase_C"/>
</dbReference>
<dbReference type="PANTHER" id="PTHR43884">
    <property type="entry name" value="ACYL-COA DEHYDROGENASE"/>
    <property type="match status" value="1"/>
</dbReference>
<dbReference type="Proteomes" id="UP000024942">
    <property type="component" value="Unassembled WGS sequence"/>
</dbReference>
<evidence type="ECO:0000256" key="6">
    <source>
        <dbReference type="RuleBase" id="RU362125"/>
    </source>
</evidence>
<dbReference type="Gene3D" id="1.10.540.10">
    <property type="entry name" value="Acyl-CoA dehydrogenase/oxidase, N-terminal domain"/>
    <property type="match status" value="1"/>
</dbReference>
<sequence length="384" mass="42027">MDFNFTEEQTMIRDSLSRLIREQYDFDTRRKVVASKDGWRPEMWAQFAELGLLMAPFSEEDGGLGGGPIDAMVVMEEFGKGLVVEPYLPSVVCGGGFLKRGSDAQKAEYLGGIMSGEAIFAFAYAEPRGRYNLADLETTAKKDGSGFVLNGHKAVVIGAPWATHFVVTARTSGDRRDAKGVTVFVVAKDAKGVSTRDYPTVDGRRASEVYFENVAVSADAVIGEVDNGLPLIELVADEAIAALCAEACGAMKVAHAMTVEYSRNRKQFGTAIGKFQVLQHRMVDMFMEHEQSVSMTYMATLKLDEDEVIRKKATSAAKVRIGQGGRYVGQQAIQIHGGMGMTDEMAVGHYFKRLTMIDAEFGNVDHHLKRYTELSAVDVPMAAE</sequence>
<name>A0A059G4P8_9PROT</name>
<dbReference type="InterPro" id="IPR013786">
    <property type="entry name" value="AcylCoA_DH/ox_N"/>
</dbReference>
<dbReference type="CDD" id="cd00567">
    <property type="entry name" value="ACAD"/>
    <property type="match status" value="1"/>
</dbReference>
<dbReference type="InterPro" id="IPR006091">
    <property type="entry name" value="Acyl-CoA_Oxase/DH_mid-dom"/>
</dbReference>
<evidence type="ECO:0000259" key="8">
    <source>
        <dbReference type="Pfam" id="PF02770"/>
    </source>
</evidence>
<dbReference type="InterPro" id="IPR009100">
    <property type="entry name" value="AcylCoA_DH/oxidase_NM_dom_sf"/>
</dbReference>
<dbReference type="GO" id="GO:0003995">
    <property type="term" value="F:acyl-CoA dehydrogenase activity"/>
    <property type="evidence" value="ECO:0007669"/>
    <property type="project" value="TreeGrafter"/>
</dbReference>
<comment type="similarity">
    <text evidence="2 6">Belongs to the acyl-CoA dehydrogenase family.</text>
</comment>
<dbReference type="SUPFAM" id="SSF56645">
    <property type="entry name" value="Acyl-CoA dehydrogenase NM domain-like"/>
    <property type="match status" value="1"/>
</dbReference>
<evidence type="ECO:0000259" key="9">
    <source>
        <dbReference type="Pfam" id="PF02771"/>
    </source>
</evidence>
<evidence type="ECO:0000259" key="7">
    <source>
        <dbReference type="Pfam" id="PF00441"/>
    </source>
</evidence>
<organism evidence="10 11">
    <name type="scientific">Hyphomonas oceanitis SCH89</name>
    <dbReference type="NCBI Taxonomy" id="1280953"/>
    <lineage>
        <taxon>Bacteria</taxon>
        <taxon>Pseudomonadati</taxon>
        <taxon>Pseudomonadota</taxon>
        <taxon>Alphaproteobacteria</taxon>
        <taxon>Hyphomonadales</taxon>
        <taxon>Hyphomonadaceae</taxon>
        <taxon>Hyphomonas</taxon>
    </lineage>
</organism>
<keyword evidence="4 6" id="KW-0274">FAD</keyword>
<dbReference type="InterPro" id="IPR037069">
    <property type="entry name" value="AcylCoA_DH/ox_N_sf"/>
</dbReference>
<dbReference type="STRING" id="1280953.HOC_14358"/>
<evidence type="ECO:0000256" key="4">
    <source>
        <dbReference type="ARBA" id="ARBA00022827"/>
    </source>
</evidence>
<evidence type="ECO:0000313" key="10">
    <source>
        <dbReference type="EMBL" id="KDA01709.1"/>
    </source>
</evidence>
<proteinExistence type="inferred from homology"/>
<dbReference type="RefSeq" id="WP_035539727.1">
    <property type="nucleotide sequence ID" value="NZ_ARYL01000023.1"/>
</dbReference>